<evidence type="ECO:0000256" key="2">
    <source>
        <dbReference type="SAM" id="MobiDB-lite"/>
    </source>
</evidence>
<feature type="domain" description="Chromosomal replication initiator DnaA C-terminal" evidence="3">
    <location>
        <begin position="94"/>
        <end position="164"/>
    </location>
</feature>
<dbReference type="SUPFAM" id="SSF48295">
    <property type="entry name" value="TrpR-like"/>
    <property type="match status" value="1"/>
</dbReference>
<organism evidence="4 5">
    <name type="scientific">Rhizobium meliloti</name>
    <name type="common">Ensifer meliloti</name>
    <name type="synonym">Sinorhizobium meliloti</name>
    <dbReference type="NCBI Taxonomy" id="382"/>
    <lineage>
        <taxon>Bacteria</taxon>
        <taxon>Pseudomonadati</taxon>
        <taxon>Pseudomonadota</taxon>
        <taxon>Alphaproteobacteria</taxon>
        <taxon>Hyphomicrobiales</taxon>
        <taxon>Rhizobiaceae</taxon>
        <taxon>Sinorhizobium/Ensifer group</taxon>
        <taxon>Sinorhizobium</taxon>
    </lineage>
</organism>
<dbReference type="GO" id="GO:0043565">
    <property type="term" value="F:sequence-specific DNA binding"/>
    <property type="evidence" value="ECO:0007669"/>
    <property type="project" value="InterPro"/>
</dbReference>
<accession>A0A2J0YTI5</accession>
<dbReference type="InterPro" id="IPR010921">
    <property type="entry name" value="Trp_repressor/repl_initiator"/>
</dbReference>
<proteinExistence type="predicted"/>
<dbReference type="InterPro" id="IPR013159">
    <property type="entry name" value="DnaA_C"/>
</dbReference>
<comment type="caution">
    <text evidence="4">The sequence shown here is derived from an EMBL/GenBank/DDBJ whole genome shotgun (WGS) entry which is preliminary data.</text>
</comment>
<dbReference type="RefSeq" id="WP_100674860.1">
    <property type="nucleotide sequence ID" value="NZ_NJGD01000030.1"/>
</dbReference>
<name>A0A2J0YTI5_RHIML</name>
<keyword evidence="1" id="KW-0175">Coiled coil</keyword>
<reference evidence="4 5" key="1">
    <citation type="submission" date="2017-06" db="EMBL/GenBank/DDBJ databases">
        <title>Ensifer strains isolated from leguminous trees and herbs display diverse denitrification phenotypes with some acting as strong N2O sinks.</title>
        <authorList>
            <person name="Woliy K."/>
            <person name="Mania D."/>
            <person name="Bakken L.R."/>
            <person name="Frostegard A."/>
        </authorList>
    </citation>
    <scope>NUCLEOTIDE SEQUENCE [LARGE SCALE GENOMIC DNA]</scope>
    <source>
        <strain evidence="4 5">AC50a</strain>
    </source>
</reference>
<dbReference type="GO" id="GO:0005524">
    <property type="term" value="F:ATP binding"/>
    <property type="evidence" value="ECO:0007669"/>
    <property type="project" value="InterPro"/>
</dbReference>
<protein>
    <submittedName>
        <fullName evidence="4">Chromosomal replication initiator DnaA</fullName>
    </submittedName>
</protein>
<feature type="region of interest" description="Disordered" evidence="2">
    <location>
        <begin position="1"/>
        <end position="26"/>
    </location>
</feature>
<dbReference type="GO" id="GO:0006275">
    <property type="term" value="P:regulation of DNA replication"/>
    <property type="evidence" value="ECO:0007669"/>
    <property type="project" value="InterPro"/>
</dbReference>
<dbReference type="SMART" id="SM00760">
    <property type="entry name" value="Bac_DnaA_C"/>
    <property type="match status" value="1"/>
</dbReference>
<dbReference type="AlphaFoldDB" id="A0A2J0YTI5"/>
<evidence type="ECO:0000313" key="4">
    <source>
        <dbReference type="EMBL" id="PJR09301.1"/>
    </source>
</evidence>
<evidence type="ECO:0000256" key="1">
    <source>
        <dbReference type="SAM" id="Coils"/>
    </source>
</evidence>
<dbReference type="Gene3D" id="1.10.1750.10">
    <property type="match status" value="1"/>
</dbReference>
<dbReference type="GO" id="GO:0006270">
    <property type="term" value="P:DNA replication initiation"/>
    <property type="evidence" value="ECO:0007669"/>
    <property type="project" value="InterPro"/>
</dbReference>
<evidence type="ECO:0000313" key="5">
    <source>
        <dbReference type="Proteomes" id="UP000231987"/>
    </source>
</evidence>
<evidence type="ECO:0000259" key="3">
    <source>
        <dbReference type="SMART" id="SM00760"/>
    </source>
</evidence>
<dbReference type="Proteomes" id="UP000231987">
    <property type="component" value="Unassembled WGS sequence"/>
</dbReference>
<dbReference type="Pfam" id="PF08299">
    <property type="entry name" value="Bac_DnaA_C"/>
    <property type="match status" value="1"/>
</dbReference>
<dbReference type="EMBL" id="NJGD01000030">
    <property type="protein sequence ID" value="PJR09301.1"/>
    <property type="molecule type" value="Genomic_DNA"/>
</dbReference>
<feature type="coiled-coil region" evidence="1">
    <location>
        <begin position="48"/>
        <end position="75"/>
    </location>
</feature>
<gene>
    <name evidence="4" type="ORF">CEJ86_31195</name>
</gene>
<sequence>MAENSELARQTRHYRSVRERLARPSEAMGRSARIKELEGQLVDLASDNEAKGRRIARLEADLADAEARLLAQARILLGSRDTGASNVGGRDRAPIEEIVAAVLEDFPGVSWDDIISVRRERRLVKPRHACMRAVYERRRDLSLAGIGRIFHRDHTTVLAVVNDGGAGSRAASRDDTFG</sequence>